<dbReference type="EMBL" id="VSWC01000079">
    <property type="protein sequence ID" value="KAA1094567.1"/>
    <property type="molecule type" value="Genomic_DNA"/>
</dbReference>
<name>A0A5B0RTV4_PUCGR</name>
<accession>A0A5B0RTV4</accession>
<proteinExistence type="predicted"/>
<reference evidence="4 5" key="1">
    <citation type="submission" date="2019-05" db="EMBL/GenBank/DDBJ databases">
        <title>Emergence of the Ug99 lineage of the wheat stem rust pathogen through somatic hybridization.</title>
        <authorList>
            <person name="Li F."/>
            <person name="Upadhyaya N.M."/>
            <person name="Sperschneider J."/>
            <person name="Matny O."/>
            <person name="Nguyen-Phuc H."/>
            <person name="Mago R."/>
            <person name="Raley C."/>
            <person name="Miller M.E."/>
            <person name="Silverstein K.A.T."/>
            <person name="Henningsen E."/>
            <person name="Hirsch C.D."/>
            <person name="Visser B."/>
            <person name="Pretorius Z.A."/>
            <person name="Steffenson B.J."/>
            <person name="Schwessinger B."/>
            <person name="Dodds P.N."/>
            <person name="Figueroa M."/>
        </authorList>
    </citation>
    <scope>NUCLEOTIDE SEQUENCE [LARGE SCALE GENOMIC DNA]</scope>
    <source>
        <strain evidence="2">21-0</strain>
        <strain evidence="3 5">Ug99</strain>
    </source>
</reference>
<comment type="caution">
    <text evidence="3">The sequence shown here is derived from an EMBL/GenBank/DDBJ whole genome shotgun (WGS) entry which is preliminary data.</text>
</comment>
<dbReference type="OrthoDB" id="19619at2759"/>
<evidence type="ECO:0000313" key="4">
    <source>
        <dbReference type="Proteomes" id="UP000324748"/>
    </source>
</evidence>
<evidence type="ECO:0000313" key="3">
    <source>
        <dbReference type="EMBL" id="KAA1129017.1"/>
    </source>
</evidence>
<dbReference type="AlphaFoldDB" id="A0A5B0RTV4"/>
<evidence type="ECO:0000256" key="1">
    <source>
        <dbReference type="SAM" id="MobiDB-lite"/>
    </source>
</evidence>
<sequence>MKNHTVPAPEAGEEAQPKIELEIVAMRAAPFDQGDTGPDCRPAQKPSVSKSVMSADCWSPDLTPNPRQSGVNA</sequence>
<evidence type="ECO:0000313" key="5">
    <source>
        <dbReference type="Proteomes" id="UP000325313"/>
    </source>
</evidence>
<protein>
    <submittedName>
        <fullName evidence="3">Uncharacterized protein</fullName>
    </submittedName>
</protein>
<gene>
    <name evidence="2" type="ORF">PGT21_025115</name>
    <name evidence="3" type="ORF">PGTUg99_023671</name>
</gene>
<dbReference type="Proteomes" id="UP000324748">
    <property type="component" value="Unassembled WGS sequence"/>
</dbReference>
<dbReference type="EMBL" id="VDEP01000138">
    <property type="protein sequence ID" value="KAA1129017.1"/>
    <property type="molecule type" value="Genomic_DNA"/>
</dbReference>
<feature type="region of interest" description="Disordered" evidence="1">
    <location>
        <begin position="31"/>
        <end position="73"/>
    </location>
</feature>
<dbReference type="Proteomes" id="UP000325313">
    <property type="component" value="Unassembled WGS sequence"/>
</dbReference>
<keyword evidence="4" id="KW-1185">Reference proteome</keyword>
<organism evidence="3 5">
    <name type="scientific">Puccinia graminis f. sp. tritici</name>
    <dbReference type="NCBI Taxonomy" id="56615"/>
    <lineage>
        <taxon>Eukaryota</taxon>
        <taxon>Fungi</taxon>
        <taxon>Dikarya</taxon>
        <taxon>Basidiomycota</taxon>
        <taxon>Pucciniomycotina</taxon>
        <taxon>Pucciniomycetes</taxon>
        <taxon>Pucciniales</taxon>
        <taxon>Pucciniaceae</taxon>
        <taxon>Puccinia</taxon>
    </lineage>
</organism>
<evidence type="ECO:0000313" key="2">
    <source>
        <dbReference type="EMBL" id="KAA1094567.1"/>
    </source>
</evidence>